<feature type="non-terminal residue" evidence="1">
    <location>
        <position position="1"/>
    </location>
</feature>
<accession>X1BNR0</accession>
<protein>
    <submittedName>
        <fullName evidence="1">Uncharacterized protein</fullName>
    </submittedName>
</protein>
<dbReference type="EMBL" id="BART01012816">
    <property type="protein sequence ID" value="GAG85713.1"/>
    <property type="molecule type" value="Genomic_DNA"/>
</dbReference>
<sequence>DKFLGTRLGLLVPYSSFFRVVMGDVDEYQNQGVRVSRELEGIVGGFLSVAPIPPFVWDKPTRIHALGEEVNLTSQAFPRNFLPMRIAPVNQGT</sequence>
<gene>
    <name evidence="1" type="ORF">S01H4_26539</name>
</gene>
<organism evidence="1">
    <name type="scientific">marine sediment metagenome</name>
    <dbReference type="NCBI Taxonomy" id="412755"/>
    <lineage>
        <taxon>unclassified sequences</taxon>
        <taxon>metagenomes</taxon>
        <taxon>ecological metagenomes</taxon>
    </lineage>
</organism>
<comment type="caution">
    <text evidence="1">The sequence shown here is derived from an EMBL/GenBank/DDBJ whole genome shotgun (WGS) entry which is preliminary data.</text>
</comment>
<proteinExistence type="predicted"/>
<dbReference type="AlphaFoldDB" id="X1BNR0"/>
<evidence type="ECO:0000313" key="1">
    <source>
        <dbReference type="EMBL" id="GAG85713.1"/>
    </source>
</evidence>
<name>X1BNR0_9ZZZZ</name>
<reference evidence="1" key="1">
    <citation type="journal article" date="2014" name="Front. Microbiol.">
        <title>High frequency of phylogenetically diverse reductive dehalogenase-homologous genes in deep subseafloor sedimentary metagenomes.</title>
        <authorList>
            <person name="Kawai M."/>
            <person name="Futagami T."/>
            <person name="Toyoda A."/>
            <person name="Takaki Y."/>
            <person name="Nishi S."/>
            <person name="Hori S."/>
            <person name="Arai W."/>
            <person name="Tsubouchi T."/>
            <person name="Morono Y."/>
            <person name="Uchiyama I."/>
            <person name="Ito T."/>
            <person name="Fujiyama A."/>
            <person name="Inagaki F."/>
            <person name="Takami H."/>
        </authorList>
    </citation>
    <scope>NUCLEOTIDE SEQUENCE</scope>
    <source>
        <strain evidence="1">Expedition CK06-06</strain>
    </source>
</reference>